<evidence type="ECO:0000256" key="1">
    <source>
        <dbReference type="ARBA" id="ARBA00008842"/>
    </source>
</evidence>
<dbReference type="GO" id="GO:0005829">
    <property type="term" value="C:cytosol"/>
    <property type="evidence" value="ECO:0007669"/>
    <property type="project" value="TreeGrafter"/>
</dbReference>
<dbReference type="OrthoDB" id="14833at2759"/>
<name>A0A138ZZL2_GONPJ</name>
<dbReference type="GO" id="GO:0032934">
    <property type="term" value="F:sterol binding"/>
    <property type="evidence" value="ECO:0007669"/>
    <property type="project" value="TreeGrafter"/>
</dbReference>
<gene>
    <name evidence="3" type="ORF">M427DRAFT_38168</name>
</gene>
<dbReference type="EMBL" id="KQ965844">
    <property type="protein sequence ID" value="KXS09931.1"/>
    <property type="molecule type" value="Genomic_DNA"/>
</dbReference>
<dbReference type="Proteomes" id="UP000070544">
    <property type="component" value="Unassembled WGS sequence"/>
</dbReference>
<reference evidence="3 4" key="1">
    <citation type="journal article" date="2015" name="Genome Biol. Evol.">
        <title>Phylogenomic analyses indicate that early fungi evolved digesting cell walls of algal ancestors of land plants.</title>
        <authorList>
            <person name="Chang Y."/>
            <person name="Wang S."/>
            <person name="Sekimoto S."/>
            <person name="Aerts A.L."/>
            <person name="Choi C."/>
            <person name="Clum A."/>
            <person name="LaButti K.M."/>
            <person name="Lindquist E.A."/>
            <person name="Yee Ngan C."/>
            <person name="Ohm R.A."/>
            <person name="Salamov A.A."/>
            <person name="Grigoriev I.V."/>
            <person name="Spatafora J.W."/>
            <person name="Berbee M.L."/>
        </authorList>
    </citation>
    <scope>NUCLEOTIDE SEQUENCE [LARGE SCALE GENOMIC DNA]</scope>
    <source>
        <strain evidence="3 4">JEL478</strain>
    </source>
</reference>
<evidence type="ECO:0000313" key="4">
    <source>
        <dbReference type="Proteomes" id="UP000070544"/>
    </source>
</evidence>
<evidence type="ECO:0000256" key="2">
    <source>
        <dbReference type="SAM" id="MobiDB-lite"/>
    </source>
</evidence>
<dbReference type="Pfam" id="PF01237">
    <property type="entry name" value="Oxysterol_BP"/>
    <property type="match status" value="1"/>
</dbReference>
<sequence>MREHDSSIPESTRTSTASTTFEERTLAEQEQVEPITVEEDTGAKNTDRGERGRLQTLLGFLKESSGVKDITNVRVSLPASACDPLSGLEYFTIMDHPQEFVKIAAETTPEGRMLAVVRFVFSSFRLHMNKIMKSFNPVLGETYRCHWEVDSTPGVQLPSTFKPHGTDTPPTTGKTYSVDYRAEQLSHHPPKGAFWYRCKELGVELVGLFQVVAQFTGLAVRINHRYGMTLSITLPPNTPSNPTSEAVVERYRITQPNGELRGLLVLSPYVALVDYCVIVCRDTKMRTVIRFKEDSFFSLRSKFEILGNISRYNPDKPHTLKSPSLAIDDETVLYTLSGSWKSAVSLRQESKSSSRGSTSSSSSSLIDMSTLPTSTRILPPLSTLHPTDSRIVWQATTTALATARWSDATRNKAHVEDAQRDKARTRPPGWTHTPRLFRGHAEEWWWELGPGPKGYDAGGGQDWVPEGEKAEVGGLWVELEYLGDEGEGALGESARVEPKFDGFVAVESDTE</sequence>
<dbReference type="SUPFAM" id="SSF144000">
    <property type="entry name" value="Oxysterol-binding protein-like"/>
    <property type="match status" value="1"/>
</dbReference>
<feature type="region of interest" description="Disordered" evidence="2">
    <location>
        <begin position="411"/>
        <end position="433"/>
    </location>
</feature>
<feature type="compositionally biased region" description="Low complexity" evidence="2">
    <location>
        <begin position="351"/>
        <end position="367"/>
    </location>
</feature>
<feature type="region of interest" description="Disordered" evidence="2">
    <location>
        <begin position="1"/>
        <end position="49"/>
    </location>
</feature>
<keyword evidence="4" id="KW-1185">Reference proteome</keyword>
<dbReference type="PANTHER" id="PTHR10972">
    <property type="entry name" value="OXYSTEROL-BINDING PROTEIN-RELATED"/>
    <property type="match status" value="1"/>
</dbReference>
<accession>A0A138ZZL2</accession>
<protein>
    <recommendedName>
        <fullName evidence="5">Oxysterol-binding protein</fullName>
    </recommendedName>
</protein>
<feature type="region of interest" description="Disordered" evidence="2">
    <location>
        <begin position="347"/>
        <end position="367"/>
    </location>
</feature>
<evidence type="ECO:0000313" key="3">
    <source>
        <dbReference type="EMBL" id="KXS09931.1"/>
    </source>
</evidence>
<feature type="compositionally biased region" description="Basic and acidic residues" evidence="2">
    <location>
        <begin position="411"/>
        <end position="424"/>
    </location>
</feature>
<proteinExistence type="inferred from homology"/>
<dbReference type="InterPro" id="IPR037239">
    <property type="entry name" value="OSBP_sf"/>
</dbReference>
<dbReference type="Gene3D" id="2.40.160.120">
    <property type="match status" value="1"/>
</dbReference>
<dbReference type="OMA" id="NESRKMW"/>
<dbReference type="AlphaFoldDB" id="A0A138ZZL2"/>
<dbReference type="InterPro" id="IPR000648">
    <property type="entry name" value="Oxysterol-bd"/>
</dbReference>
<evidence type="ECO:0008006" key="5">
    <source>
        <dbReference type="Google" id="ProtNLM"/>
    </source>
</evidence>
<dbReference type="GO" id="GO:0016020">
    <property type="term" value="C:membrane"/>
    <property type="evidence" value="ECO:0007669"/>
    <property type="project" value="TreeGrafter"/>
</dbReference>
<comment type="similarity">
    <text evidence="1">Belongs to the OSBP family.</text>
</comment>
<dbReference type="PANTHER" id="PTHR10972:SF212">
    <property type="entry name" value="OXYSTEROL-BINDING PROTEIN-LIKE PROTEIN 1"/>
    <property type="match status" value="1"/>
</dbReference>
<feature type="compositionally biased region" description="Polar residues" evidence="2">
    <location>
        <begin position="8"/>
        <end position="20"/>
    </location>
</feature>
<dbReference type="STRING" id="1344416.A0A138ZZL2"/>
<organism evidence="3 4">
    <name type="scientific">Gonapodya prolifera (strain JEL478)</name>
    <name type="common">Monoblepharis prolifera</name>
    <dbReference type="NCBI Taxonomy" id="1344416"/>
    <lineage>
        <taxon>Eukaryota</taxon>
        <taxon>Fungi</taxon>
        <taxon>Fungi incertae sedis</taxon>
        <taxon>Chytridiomycota</taxon>
        <taxon>Chytridiomycota incertae sedis</taxon>
        <taxon>Monoblepharidomycetes</taxon>
        <taxon>Monoblepharidales</taxon>
        <taxon>Gonapodyaceae</taxon>
        <taxon>Gonapodya</taxon>
    </lineage>
</organism>
<dbReference type="Gene3D" id="6.10.140.1150">
    <property type="match status" value="1"/>
</dbReference>